<evidence type="ECO:0000313" key="5">
    <source>
        <dbReference type="Proteomes" id="UP000033121"/>
    </source>
</evidence>
<dbReference type="PANTHER" id="PTHR38764:SF1">
    <property type="entry name" value="ACYL CARRIER PROTEIN PHOSPHODIESTERASE"/>
    <property type="match status" value="1"/>
</dbReference>
<dbReference type="Pfam" id="PF04336">
    <property type="entry name" value="ACP_PD"/>
    <property type="match status" value="1"/>
</dbReference>
<evidence type="ECO:0000256" key="1">
    <source>
        <dbReference type="ARBA" id="ARBA00022516"/>
    </source>
</evidence>
<protein>
    <submittedName>
        <fullName evidence="4">Putative acyl carrier protein phosphodiesterase</fullName>
    </submittedName>
</protein>
<name>A0A0E9MZ80_9BACT</name>
<dbReference type="OrthoDB" id="8442777at2"/>
<sequence>MNYLAHAFLSFRQPEILVGNMTSDFIKGKSKFSFPEKIQQGIALHRAIDQFTDDHKVNARAKTIFKPAVGLYAGAFLDVAYDHFLANDRLVFADDNLPAFSQWVYGTLENRLEDCPARFRDIFPYMKQYDWLTNYSSREGIEKSMAGLVRRAKYLQDHGPVFELFNREYETLEACYQRFFPELLLFVNNYFKKHLLPPQPGI</sequence>
<evidence type="ECO:0000256" key="2">
    <source>
        <dbReference type="ARBA" id="ARBA00022801"/>
    </source>
</evidence>
<dbReference type="STRING" id="1220578.FPE01S_01_14150"/>
<dbReference type="InterPro" id="IPR007431">
    <property type="entry name" value="ACP_PD"/>
</dbReference>
<evidence type="ECO:0000313" key="4">
    <source>
        <dbReference type="EMBL" id="GAO42400.1"/>
    </source>
</evidence>
<gene>
    <name evidence="4" type="ORF">FPE01S_01_14150</name>
</gene>
<proteinExistence type="predicted"/>
<dbReference type="GO" id="GO:0008770">
    <property type="term" value="F:[acyl-carrier-protein] phosphodiesterase activity"/>
    <property type="evidence" value="ECO:0007669"/>
    <property type="project" value="InterPro"/>
</dbReference>
<accession>A0A0E9MZ80</accession>
<keyword evidence="5" id="KW-1185">Reference proteome</keyword>
<reference evidence="4 5" key="1">
    <citation type="submission" date="2015-04" db="EMBL/GenBank/DDBJ databases">
        <title>Whole genome shotgun sequence of Flavihumibacter petaseus NBRC 106054.</title>
        <authorList>
            <person name="Miyazawa S."/>
            <person name="Hosoyama A."/>
            <person name="Hashimoto M."/>
            <person name="Noguchi M."/>
            <person name="Tsuchikane K."/>
            <person name="Ohji S."/>
            <person name="Yamazoe A."/>
            <person name="Ichikawa N."/>
            <person name="Kimura A."/>
            <person name="Fujita N."/>
        </authorList>
    </citation>
    <scope>NUCLEOTIDE SEQUENCE [LARGE SCALE GENOMIC DNA]</scope>
    <source>
        <strain evidence="4 5">NBRC 106054</strain>
    </source>
</reference>
<keyword evidence="3" id="KW-0443">Lipid metabolism</keyword>
<dbReference type="GO" id="GO:0006633">
    <property type="term" value="P:fatty acid biosynthetic process"/>
    <property type="evidence" value="ECO:0007669"/>
    <property type="project" value="InterPro"/>
</dbReference>
<keyword evidence="1" id="KW-0444">Lipid biosynthesis</keyword>
<dbReference type="PANTHER" id="PTHR38764">
    <property type="entry name" value="ACYL CARRIER PROTEIN PHOSPHODIESTERASE"/>
    <property type="match status" value="1"/>
</dbReference>
<organism evidence="4 5">
    <name type="scientific">Flavihumibacter petaseus NBRC 106054</name>
    <dbReference type="NCBI Taxonomy" id="1220578"/>
    <lineage>
        <taxon>Bacteria</taxon>
        <taxon>Pseudomonadati</taxon>
        <taxon>Bacteroidota</taxon>
        <taxon>Chitinophagia</taxon>
        <taxon>Chitinophagales</taxon>
        <taxon>Chitinophagaceae</taxon>
        <taxon>Flavihumibacter</taxon>
    </lineage>
</organism>
<dbReference type="RefSeq" id="WP_046368100.1">
    <property type="nucleotide sequence ID" value="NZ_BBWV01000001.1"/>
</dbReference>
<keyword evidence="2" id="KW-0378">Hydrolase</keyword>
<dbReference type="Proteomes" id="UP000033121">
    <property type="component" value="Unassembled WGS sequence"/>
</dbReference>
<dbReference type="EMBL" id="BBWV01000001">
    <property type="protein sequence ID" value="GAO42400.1"/>
    <property type="molecule type" value="Genomic_DNA"/>
</dbReference>
<comment type="caution">
    <text evidence="4">The sequence shown here is derived from an EMBL/GenBank/DDBJ whole genome shotgun (WGS) entry which is preliminary data.</text>
</comment>
<dbReference type="AlphaFoldDB" id="A0A0E9MZ80"/>
<evidence type="ECO:0000256" key="3">
    <source>
        <dbReference type="ARBA" id="ARBA00023098"/>
    </source>
</evidence>